<dbReference type="AlphaFoldDB" id="A0A4Y8VQR3"/>
<dbReference type="RefSeq" id="WP_134843066.1">
    <property type="nucleotide sequence ID" value="NZ_SGVY01000010.1"/>
</dbReference>
<protein>
    <submittedName>
        <fullName evidence="2">Uncharacterized protein</fullName>
    </submittedName>
</protein>
<comment type="caution">
    <text evidence="2">The sequence shown here is derived from an EMBL/GenBank/DDBJ whole genome shotgun (WGS) entry which is preliminary data.</text>
</comment>
<reference evidence="2 3" key="1">
    <citation type="submission" date="2019-02" db="EMBL/GenBank/DDBJ databases">
        <title>Draft Genome Sequence of the Prevotella sp. BCRC 81118, Isolated from Human Feces.</title>
        <authorList>
            <person name="Huang C.-H."/>
        </authorList>
    </citation>
    <scope>NUCLEOTIDE SEQUENCE [LARGE SCALE GENOMIC DNA]</scope>
    <source>
        <strain evidence="2 3">BCRC 81118</strain>
    </source>
</reference>
<evidence type="ECO:0000313" key="2">
    <source>
        <dbReference type="EMBL" id="TFH82785.1"/>
    </source>
</evidence>
<dbReference type="GeneID" id="302994745"/>
<dbReference type="Proteomes" id="UP000297872">
    <property type="component" value="Unassembled WGS sequence"/>
</dbReference>
<accession>A0A4Y8VQR3</accession>
<evidence type="ECO:0000313" key="3">
    <source>
        <dbReference type="Proteomes" id="UP000297872"/>
    </source>
</evidence>
<keyword evidence="3" id="KW-1185">Reference proteome</keyword>
<sequence>MRDRYALQVYEVASRMCKDCPHFVKDDQFNSVLTCNYQEKQEHQEKNVFDAADLRKSVKELQEYGVKAESILKKSARSAARKKKAAKPGGRKKKGGAG</sequence>
<name>A0A4Y8VQR3_9BACT</name>
<gene>
    <name evidence="2" type="ORF">EXN75_05470</name>
</gene>
<organism evidence="2 3">
    <name type="scientific">Segatella hominis</name>
    <dbReference type="NCBI Taxonomy" id="2518605"/>
    <lineage>
        <taxon>Bacteria</taxon>
        <taxon>Pseudomonadati</taxon>
        <taxon>Bacteroidota</taxon>
        <taxon>Bacteroidia</taxon>
        <taxon>Bacteroidales</taxon>
        <taxon>Prevotellaceae</taxon>
        <taxon>Segatella</taxon>
    </lineage>
</organism>
<evidence type="ECO:0000256" key="1">
    <source>
        <dbReference type="SAM" id="MobiDB-lite"/>
    </source>
</evidence>
<dbReference type="EMBL" id="SGVY01000010">
    <property type="protein sequence ID" value="TFH82785.1"/>
    <property type="molecule type" value="Genomic_DNA"/>
</dbReference>
<feature type="region of interest" description="Disordered" evidence="1">
    <location>
        <begin position="74"/>
        <end position="98"/>
    </location>
</feature>
<proteinExistence type="predicted"/>